<reference evidence="1" key="1">
    <citation type="submission" date="2021-12" db="EMBL/GenBank/DDBJ databases">
        <authorList>
            <person name="King R."/>
        </authorList>
    </citation>
    <scope>NUCLEOTIDE SEQUENCE</scope>
</reference>
<keyword evidence="2" id="KW-1185">Reference proteome</keyword>
<evidence type="ECO:0000313" key="2">
    <source>
        <dbReference type="Proteomes" id="UP001154114"/>
    </source>
</evidence>
<organism evidence="1 2">
    <name type="scientific">Chrysodeixis includens</name>
    <name type="common">Soybean looper</name>
    <name type="synonym">Pseudoplusia includens</name>
    <dbReference type="NCBI Taxonomy" id="689277"/>
    <lineage>
        <taxon>Eukaryota</taxon>
        <taxon>Metazoa</taxon>
        <taxon>Ecdysozoa</taxon>
        <taxon>Arthropoda</taxon>
        <taxon>Hexapoda</taxon>
        <taxon>Insecta</taxon>
        <taxon>Pterygota</taxon>
        <taxon>Neoptera</taxon>
        <taxon>Endopterygota</taxon>
        <taxon>Lepidoptera</taxon>
        <taxon>Glossata</taxon>
        <taxon>Ditrysia</taxon>
        <taxon>Noctuoidea</taxon>
        <taxon>Noctuidae</taxon>
        <taxon>Plusiinae</taxon>
        <taxon>Chrysodeixis</taxon>
    </lineage>
</organism>
<accession>A0A9N8PX48</accession>
<sequence>MQSSAVERRGQAAYCDSSFCSSDAFVAAPAPAPAPARASSPRAAASAEPASVVLGVLCCDSHEFVDAEDARPPTTLPPPTYVHTYTLAVVIPYTDNVKETRSTSIVPLCPKMFLLLLVNSRLYADKWSLRTISNIIYPAILST</sequence>
<proteinExistence type="predicted"/>
<evidence type="ECO:0000313" key="1">
    <source>
        <dbReference type="EMBL" id="CAD0196158.1"/>
    </source>
</evidence>
<dbReference type="Proteomes" id="UP001154114">
    <property type="component" value="Chromosome 4"/>
</dbReference>
<dbReference type="EMBL" id="LR824007">
    <property type="protein sequence ID" value="CAD0196158.1"/>
    <property type="molecule type" value="Genomic_DNA"/>
</dbReference>
<gene>
    <name evidence="1" type="ORF">CINC_LOCUS10451</name>
</gene>
<dbReference type="AlphaFoldDB" id="A0A9N8PX48"/>
<protein>
    <submittedName>
        <fullName evidence="1">Uncharacterized protein</fullName>
    </submittedName>
</protein>
<name>A0A9N8PX48_CHRIL</name>